<dbReference type="EMBL" id="JAKNSF020000017">
    <property type="protein sequence ID" value="KAK7733775.1"/>
    <property type="molecule type" value="Genomic_DNA"/>
</dbReference>
<dbReference type="InterPro" id="IPR004360">
    <property type="entry name" value="Glyas_Fos-R_dOase_dom"/>
</dbReference>
<dbReference type="SUPFAM" id="SSF54593">
    <property type="entry name" value="Glyoxalase/Bleomycin resistance protein/Dihydroxybiphenyl dioxygenase"/>
    <property type="match status" value="1"/>
</dbReference>
<name>A0ABR1PDD9_DIAER</name>
<dbReference type="PANTHER" id="PTHR35006">
    <property type="entry name" value="GLYOXALASE FAMILY PROTEIN (AFU_ORTHOLOGUE AFUA_5G14830)"/>
    <property type="match status" value="1"/>
</dbReference>
<dbReference type="PROSITE" id="PS51819">
    <property type="entry name" value="VOC"/>
    <property type="match status" value="1"/>
</dbReference>
<dbReference type="Gene3D" id="3.10.180.10">
    <property type="entry name" value="2,3-Dihydroxybiphenyl 1,2-Dioxygenase, domain 1"/>
    <property type="match status" value="1"/>
</dbReference>
<reference evidence="2 3" key="1">
    <citation type="submission" date="2024-02" db="EMBL/GenBank/DDBJ databases">
        <title>De novo assembly and annotation of 12 fungi associated with fruit tree decline syndrome in Ontario, Canada.</title>
        <authorList>
            <person name="Sulman M."/>
            <person name="Ellouze W."/>
            <person name="Ilyukhin E."/>
        </authorList>
    </citation>
    <scope>NUCLEOTIDE SEQUENCE [LARGE SCALE GENOMIC DNA]</scope>
    <source>
        <strain evidence="2 3">M169</strain>
    </source>
</reference>
<protein>
    <recommendedName>
        <fullName evidence="1">VOC domain-containing protein</fullName>
    </recommendedName>
</protein>
<dbReference type="InterPro" id="IPR029068">
    <property type="entry name" value="Glyas_Bleomycin-R_OHBP_Dase"/>
</dbReference>
<accession>A0ABR1PDD9</accession>
<gene>
    <name evidence="2" type="ORF">SLS63_004560</name>
</gene>
<keyword evidence="3" id="KW-1185">Reference proteome</keyword>
<dbReference type="Pfam" id="PF00903">
    <property type="entry name" value="Glyoxalase"/>
    <property type="match status" value="1"/>
</dbReference>
<dbReference type="Proteomes" id="UP001430848">
    <property type="component" value="Unassembled WGS sequence"/>
</dbReference>
<evidence type="ECO:0000313" key="2">
    <source>
        <dbReference type="EMBL" id="KAK7733775.1"/>
    </source>
</evidence>
<evidence type="ECO:0000313" key="3">
    <source>
        <dbReference type="Proteomes" id="UP001430848"/>
    </source>
</evidence>
<evidence type="ECO:0000259" key="1">
    <source>
        <dbReference type="PROSITE" id="PS51819"/>
    </source>
</evidence>
<sequence>MASLIDAVFLAVRDVPRSVAFYKKALLPMGITYVLDYDGKSAPFDHPNLYGFGRDGRIFFWVRQGTPGNTGGTHVGFAAKSKTEVDSCYEAAIGDGATPNDSMGGPPGARTWYDSSGAYYAANVLDPDGYSLEFTYKSFQHPAPGTD</sequence>
<feature type="domain" description="VOC" evidence="1">
    <location>
        <begin position="4"/>
        <end position="137"/>
    </location>
</feature>
<dbReference type="InterPro" id="IPR037523">
    <property type="entry name" value="VOC_core"/>
</dbReference>
<dbReference type="PANTHER" id="PTHR35006:SF2">
    <property type="entry name" value="GLYOXALASE FAMILY PROTEIN (AFU_ORTHOLOGUE AFUA_5G14830)"/>
    <property type="match status" value="1"/>
</dbReference>
<organism evidence="2 3">
    <name type="scientific">Diaporthe eres</name>
    <name type="common">Phomopsis oblonga</name>
    <dbReference type="NCBI Taxonomy" id="83184"/>
    <lineage>
        <taxon>Eukaryota</taxon>
        <taxon>Fungi</taxon>
        <taxon>Dikarya</taxon>
        <taxon>Ascomycota</taxon>
        <taxon>Pezizomycotina</taxon>
        <taxon>Sordariomycetes</taxon>
        <taxon>Sordariomycetidae</taxon>
        <taxon>Diaporthales</taxon>
        <taxon>Diaporthaceae</taxon>
        <taxon>Diaporthe</taxon>
        <taxon>Diaporthe eres species complex</taxon>
    </lineage>
</organism>
<comment type="caution">
    <text evidence="2">The sequence shown here is derived from an EMBL/GenBank/DDBJ whole genome shotgun (WGS) entry which is preliminary data.</text>
</comment>
<proteinExistence type="predicted"/>